<accession>A0A2H4ZGN8</accession>
<proteinExistence type="predicted"/>
<sequence length="40" mass="4229">MGGIIQPSVKDSSIPDLSTSLVLDVKKPDHQSGFFTSKPA</sequence>
<reference evidence="1" key="1">
    <citation type="submission" date="2017-08" db="EMBL/GenBank/DDBJ databases">
        <title>Complete sequence of p23141-1.</title>
        <authorList>
            <person name="Feng J."/>
            <person name="Yin Z."/>
            <person name="Zeng L."/>
            <person name="Jiang X."/>
            <person name="Zhan Z."/>
            <person name="Luo W."/>
            <person name="Zhao Y."/>
            <person name="Zhou D."/>
        </authorList>
    </citation>
    <scope>NUCLEOTIDE SEQUENCE</scope>
    <source>
        <strain evidence="1">23141</strain>
        <plasmid evidence="1">p23141-2</plasmid>
    </source>
</reference>
<evidence type="ECO:0000313" key="1">
    <source>
        <dbReference type="EMBL" id="AUF80412.1"/>
    </source>
</evidence>
<organism evidence="1">
    <name type="scientific">Raoultella ornithinolytica</name>
    <name type="common">Klebsiella ornithinolytica</name>
    <dbReference type="NCBI Taxonomy" id="54291"/>
    <lineage>
        <taxon>Bacteria</taxon>
        <taxon>Pseudomonadati</taxon>
        <taxon>Pseudomonadota</taxon>
        <taxon>Gammaproteobacteria</taxon>
        <taxon>Enterobacterales</taxon>
        <taxon>Enterobacteriaceae</taxon>
        <taxon>Klebsiella/Raoultella group</taxon>
        <taxon>Raoultella</taxon>
    </lineage>
</organism>
<protein>
    <submittedName>
        <fullName evidence="1">Uncharacterized protein</fullName>
    </submittedName>
</protein>
<keyword evidence="1" id="KW-0614">Plasmid</keyword>
<name>A0A2H4ZGN8_RAOOR</name>
<dbReference type="EMBL" id="MF788070">
    <property type="protein sequence ID" value="AUF80412.1"/>
    <property type="molecule type" value="Genomic_DNA"/>
</dbReference>
<geneLocation type="plasmid" evidence="1">
    <name>p23141-2</name>
</geneLocation>
<dbReference type="AlphaFoldDB" id="A0A2H4ZGN8"/>